<dbReference type="Gene3D" id="3.40.50.12780">
    <property type="entry name" value="N-terminal domain of ligase-like"/>
    <property type="match status" value="1"/>
</dbReference>
<dbReference type="Proteomes" id="UP001500984">
    <property type="component" value="Unassembled WGS sequence"/>
</dbReference>
<comment type="caution">
    <text evidence="4">The sequence shown here is derived from an EMBL/GenBank/DDBJ whole genome shotgun (WGS) entry which is preliminary data.</text>
</comment>
<evidence type="ECO:0000259" key="3">
    <source>
        <dbReference type="Pfam" id="PF13193"/>
    </source>
</evidence>
<keyword evidence="5" id="KW-1185">Reference proteome</keyword>
<reference evidence="4 5" key="1">
    <citation type="journal article" date="2019" name="Int. J. Syst. Evol. Microbiol.">
        <title>The Global Catalogue of Microorganisms (GCM) 10K type strain sequencing project: providing services to taxonomists for standard genome sequencing and annotation.</title>
        <authorList>
            <consortium name="The Broad Institute Genomics Platform"/>
            <consortium name="The Broad Institute Genome Sequencing Center for Infectious Disease"/>
            <person name="Wu L."/>
            <person name="Ma J."/>
        </authorList>
    </citation>
    <scope>NUCLEOTIDE SEQUENCE [LARGE SCALE GENOMIC DNA]</scope>
    <source>
        <strain evidence="4 5">JCM 15900</strain>
    </source>
</reference>
<gene>
    <name evidence="4" type="primary">fadD8_1</name>
    <name evidence="4" type="ORF">GCM10009823_18340</name>
</gene>
<evidence type="ECO:0000313" key="5">
    <source>
        <dbReference type="Proteomes" id="UP001500984"/>
    </source>
</evidence>
<keyword evidence="4" id="KW-0436">Ligase</keyword>
<evidence type="ECO:0000256" key="1">
    <source>
        <dbReference type="SAM" id="MobiDB-lite"/>
    </source>
</evidence>
<accession>A0ABN2WRI2</accession>
<dbReference type="RefSeq" id="WP_344336962.1">
    <property type="nucleotide sequence ID" value="NZ_BAAAPZ010000007.1"/>
</dbReference>
<protein>
    <submittedName>
        <fullName evidence="4">Fatty-acid--CoA ligase FadD8</fullName>
    </submittedName>
</protein>
<dbReference type="EMBL" id="BAAAPZ010000007">
    <property type="protein sequence ID" value="GAA2097592.1"/>
    <property type="molecule type" value="Genomic_DNA"/>
</dbReference>
<dbReference type="GO" id="GO:0016874">
    <property type="term" value="F:ligase activity"/>
    <property type="evidence" value="ECO:0007669"/>
    <property type="project" value="UniProtKB-KW"/>
</dbReference>
<proteinExistence type="predicted"/>
<dbReference type="InterPro" id="IPR025110">
    <property type="entry name" value="AMP-bd_C"/>
</dbReference>
<feature type="domain" description="AMP-binding enzyme C-terminal" evidence="3">
    <location>
        <begin position="435"/>
        <end position="534"/>
    </location>
</feature>
<dbReference type="InterPro" id="IPR020845">
    <property type="entry name" value="AMP-binding_CS"/>
</dbReference>
<dbReference type="Pfam" id="PF00501">
    <property type="entry name" value="AMP-binding"/>
    <property type="match status" value="1"/>
</dbReference>
<dbReference type="Pfam" id="PF13193">
    <property type="entry name" value="AMP-binding_C"/>
    <property type="match status" value="1"/>
</dbReference>
<feature type="region of interest" description="Disordered" evidence="1">
    <location>
        <begin position="473"/>
        <end position="495"/>
    </location>
</feature>
<dbReference type="PANTHER" id="PTHR43767">
    <property type="entry name" value="LONG-CHAIN-FATTY-ACID--COA LIGASE"/>
    <property type="match status" value="1"/>
</dbReference>
<dbReference type="SUPFAM" id="SSF56801">
    <property type="entry name" value="Acetyl-CoA synthetase-like"/>
    <property type="match status" value="1"/>
</dbReference>
<dbReference type="InterPro" id="IPR045851">
    <property type="entry name" value="AMP-bd_C_sf"/>
</dbReference>
<dbReference type="InterPro" id="IPR000873">
    <property type="entry name" value="AMP-dep_synth/lig_dom"/>
</dbReference>
<feature type="region of interest" description="Disordered" evidence="1">
    <location>
        <begin position="1"/>
        <end position="20"/>
    </location>
</feature>
<evidence type="ECO:0000313" key="4">
    <source>
        <dbReference type="EMBL" id="GAA2097592.1"/>
    </source>
</evidence>
<sequence length="549" mass="58448">MLSDAPAPARPSAAEAAQPATRTMGELVYSALTRYPARTAFVDGERRFSYPQAAAGVQAVRERLRAAGAQAGDYGSVLAGSRPETFFATSALYMEGLRVSPLHPENGIRDHRLSLELAEVTVLLYEEGRFDAMAQELAAELPGLRIVPLVVSRPVEASSGFAVLDKPVRVDPETPASLGFSGGTTGTPKGIVRSHRTMVTNALFTVVDWEWPADNRFLVTTPMSHASGAMALPILLRGGCMVMMDKFAPEAFVDAVEAHRITSTFLVPTMIYRILALEPAQTDRLRSLETVVYGASLMDPSRLAEAIERLGPVFLQLYGQAEAPNLISVLRREDHDPSVPGRLASAGLPTACADVTVRDEEDAEVPVGEVGEVCVSGPIVMSGYWNQPELTAETLRGGRLHTGDLGRFDADGFLHIVGRKKDMIITGGLNVYPAEVEVRMLEHEAVAEACVVGVPDADWGERVVAAVVLREGASPSADGGDATAREGAAGGTADADSEALAEEIRAFVRAEKGSVQTPKDVVFLEAIPVTKIGKPDKNAVSAQLSELLG</sequence>
<feature type="compositionally biased region" description="Low complexity" evidence="1">
    <location>
        <begin position="477"/>
        <end position="494"/>
    </location>
</feature>
<dbReference type="Gene3D" id="3.30.300.30">
    <property type="match status" value="1"/>
</dbReference>
<evidence type="ECO:0000259" key="2">
    <source>
        <dbReference type="Pfam" id="PF00501"/>
    </source>
</evidence>
<dbReference type="InterPro" id="IPR042099">
    <property type="entry name" value="ANL_N_sf"/>
</dbReference>
<dbReference type="InterPro" id="IPR050237">
    <property type="entry name" value="ATP-dep_AMP-bd_enzyme"/>
</dbReference>
<name>A0ABN2WRI2_9MICO</name>
<dbReference type="PROSITE" id="PS00455">
    <property type="entry name" value="AMP_BINDING"/>
    <property type="match status" value="1"/>
</dbReference>
<feature type="domain" description="AMP-dependent synthetase/ligase" evidence="2">
    <location>
        <begin position="32"/>
        <end position="385"/>
    </location>
</feature>
<organism evidence="4 5">
    <name type="scientific">Brevibacterium salitolerans</name>
    <dbReference type="NCBI Taxonomy" id="1403566"/>
    <lineage>
        <taxon>Bacteria</taxon>
        <taxon>Bacillati</taxon>
        <taxon>Actinomycetota</taxon>
        <taxon>Actinomycetes</taxon>
        <taxon>Micrococcales</taxon>
        <taxon>Brevibacteriaceae</taxon>
        <taxon>Brevibacterium</taxon>
    </lineage>
</organism>
<dbReference type="PANTHER" id="PTHR43767:SF7">
    <property type="entry name" value="MEDIUM_LONG-CHAIN-FATTY-ACID--COA LIGASE FADD8"/>
    <property type="match status" value="1"/>
</dbReference>